<protein>
    <recommendedName>
        <fullName evidence="10">Kinetochore protein Spc24</fullName>
    </recommendedName>
</protein>
<sequence>MSAVFFEPRDLVSTLLERVSGPQDAATIHEVAELVRRTDGARKEIVDDAHATLKALSRQLQSAKEAAQDPKHKLDADQHAAKMNALEHERHTVVQQKSDVEESIGALEAELVQLERELQQLAREEDEEANLPPTKEELTLSIFKGLGLEMQKDAQGKFVKCKVLRPSSQDIEIHEFDDKFSRFFYANVLWEACL</sequence>
<dbReference type="Proteomes" id="UP001212152">
    <property type="component" value="Unassembled WGS sequence"/>
</dbReference>
<dbReference type="GO" id="GO:0008017">
    <property type="term" value="F:microtubule binding"/>
    <property type="evidence" value="ECO:0007669"/>
    <property type="project" value="TreeGrafter"/>
</dbReference>
<keyword evidence="13" id="KW-1185">Reference proteome</keyword>
<evidence type="ECO:0000256" key="5">
    <source>
        <dbReference type="ARBA" id="ARBA00022838"/>
    </source>
</evidence>
<name>A0AAD5TFX6_9FUNG</name>
<keyword evidence="2 10" id="KW-0158">Chromosome</keyword>
<dbReference type="CDD" id="cd11565">
    <property type="entry name" value="RWD_Spc24"/>
    <property type="match status" value="1"/>
</dbReference>
<evidence type="ECO:0000256" key="9">
    <source>
        <dbReference type="ARBA" id="ARBA00023328"/>
    </source>
</evidence>
<keyword evidence="5 10" id="KW-0995">Kinetochore</keyword>
<comment type="similarity">
    <text evidence="1 10">Belongs to the SPC24 family.</text>
</comment>
<dbReference type="PANTHER" id="PTHR22142:SF2">
    <property type="entry name" value="KINETOCHORE PROTEIN SPC24"/>
    <property type="match status" value="1"/>
</dbReference>
<dbReference type="InterPro" id="IPR038066">
    <property type="entry name" value="Spc24_Fungi_globular_sf"/>
</dbReference>
<evidence type="ECO:0000313" key="12">
    <source>
        <dbReference type="EMBL" id="KAJ3172819.1"/>
    </source>
</evidence>
<evidence type="ECO:0000256" key="1">
    <source>
        <dbReference type="ARBA" id="ARBA00007804"/>
    </source>
</evidence>
<dbReference type="GO" id="GO:0005634">
    <property type="term" value="C:nucleus"/>
    <property type="evidence" value="ECO:0007669"/>
    <property type="project" value="UniProtKB-SubCell"/>
</dbReference>
<comment type="subcellular location">
    <subcellularLocation>
        <location evidence="10">Nucleus</location>
    </subcellularLocation>
    <subcellularLocation>
        <location evidence="10">Chromosome</location>
        <location evidence="10">Centromere</location>
        <location evidence="10">Kinetochore</location>
    </subcellularLocation>
</comment>
<keyword evidence="9 10" id="KW-0137">Centromere</keyword>
<dbReference type="Pfam" id="PF08286">
    <property type="entry name" value="Spc24"/>
    <property type="match status" value="1"/>
</dbReference>
<dbReference type="GO" id="GO:0007059">
    <property type="term" value="P:chromosome segregation"/>
    <property type="evidence" value="ECO:0007669"/>
    <property type="project" value="TreeGrafter"/>
</dbReference>
<evidence type="ECO:0000256" key="11">
    <source>
        <dbReference type="SAM" id="Coils"/>
    </source>
</evidence>
<keyword evidence="6 11" id="KW-0175">Coiled coil</keyword>
<dbReference type="SUPFAM" id="SSF143026">
    <property type="entry name" value="Kinetochore globular domain"/>
    <property type="match status" value="1"/>
</dbReference>
<keyword evidence="8 10" id="KW-0131">Cell cycle</keyword>
<evidence type="ECO:0000256" key="6">
    <source>
        <dbReference type="ARBA" id="ARBA00023054"/>
    </source>
</evidence>
<feature type="coiled-coil region" evidence="11">
    <location>
        <begin position="97"/>
        <end position="131"/>
    </location>
</feature>
<dbReference type="InterPro" id="IPR013252">
    <property type="entry name" value="Ndc80_Spc24"/>
</dbReference>
<reference evidence="12" key="1">
    <citation type="submission" date="2020-05" db="EMBL/GenBank/DDBJ databases">
        <title>Phylogenomic resolution of chytrid fungi.</title>
        <authorList>
            <person name="Stajich J.E."/>
            <person name="Amses K."/>
            <person name="Simmons R."/>
            <person name="Seto K."/>
            <person name="Myers J."/>
            <person name="Bonds A."/>
            <person name="Quandt C.A."/>
            <person name="Barry K."/>
            <person name="Liu P."/>
            <person name="Grigoriev I."/>
            <person name="Longcore J.E."/>
            <person name="James T.Y."/>
        </authorList>
    </citation>
    <scope>NUCLEOTIDE SEQUENCE</scope>
    <source>
        <strain evidence="12">JEL0379</strain>
    </source>
</reference>
<evidence type="ECO:0000313" key="13">
    <source>
        <dbReference type="Proteomes" id="UP001212152"/>
    </source>
</evidence>
<accession>A0AAD5TFX6</accession>
<dbReference type="Gene3D" id="3.30.160.430">
    <property type="match status" value="1"/>
</dbReference>
<gene>
    <name evidence="12" type="primary">SPC24</name>
    <name evidence="12" type="ORF">HDU87_007821</name>
</gene>
<keyword evidence="7 10" id="KW-0539">Nucleus</keyword>
<evidence type="ECO:0000256" key="10">
    <source>
        <dbReference type="RuleBase" id="RU368011"/>
    </source>
</evidence>
<organism evidence="12 13">
    <name type="scientific">Geranomyces variabilis</name>
    <dbReference type="NCBI Taxonomy" id="109894"/>
    <lineage>
        <taxon>Eukaryota</taxon>
        <taxon>Fungi</taxon>
        <taxon>Fungi incertae sedis</taxon>
        <taxon>Chytridiomycota</taxon>
        <taxon>Chytridiomycota incertae sedis</taxon>
        <taxon>Chytridiomycetes</taxon>
        <taxon>Spizellomycetales</taxon>
        <taxon>Powellomycetaceae</taxon>
        <taxon>Geranomyces</taxon>
    </lineage>
</organism>
<dbReference type="PANTHER" id="PTHR22142">
    <property type="match status" value="1"/>
</dbReference>
<dbReference type="AlphaFoldDB" id="A0AAD5TFX6"/>
<evidence type="ECO:0000256" key="7">
    <source>
        <dbReference type="ARBA" id="ARBA00023242"/>
    </source>
</evidence>
<proteinExistence type="inferred from homology"/>
<keyword evidence="3 10" id="KW-0132">Cell division</keyword>
<dbReference type="GO" id="GO:0031262">
    <property type="term" value="C:Ndc80 complex"/>
    <property type="evidence" value="ECO:0007669"/>
    <property type="project" value="TreeGrafter"/>
</dbReference>
<comment type="caution">
    <text evidence="12">The sequence shown here is derived from an EMBL/GenBank/DDBJ whole genome shotgun (WGS) entry which is preliminary data.</text>
</comment>
<comment type="subunit">
    <text evidence="10">Component of the NDC80 complex.</text>
</comment>
<dbReference type="EMBL" id="JADGJQ010000075">
    <property type="protein sequence ID" value="KAJ3172819.1"/>
    <property type="molecule type" value="Genomic_DNA"/>
</dbReference>
<evidence type="ECO:0000256" key="2">
    <source>
        <dbReference type="ARBA" id="ARBA00022454"/>
    </source>
</evidence>
<keyword evidence="4 10" id="KW-0498">Mitosis</keyword>
<evidence type="ECO:0000256" key="3">
    <source>
        <dbReference type="ARBA" id="ARBA00022618"/>
    </source>
</evidence>
<dbReference type="GO" id="GO:0051301">
    <property type="term" value="P:cell division"/>
    <property type="evidence" value="ECO:0007669"/>
    <property type="project" value="UniProtKB-UniRule"/>
</dbReference>
<evidence type="ECO:0000256" key="8">
    <source>
        <dbReference type="ARBA" id="ARBA00023306"/>
    </source>
</evidence>
<comment type="function">
    <text evidence="10">Acts as a component of the essential kinetochore-associated NDC80 complex, which is required for chromosome segregation and spindle checkpoint activity.</text>
</comment>
<evidence type="ECO:0000256" key="4">
    <source>
        <dbReference type="ARBA" id="ARBA00022776"/>
    </source>
</evidence>